<protein>
    <recommendedName>
        <fullName evidence="1">Stage 0 sporulation protein A homolog</fullName>
    </recommendedName>
</protein>
<gene>
    <name evidence="10" type="ORF">H8S57_12840</name>
</gene>
<evidence type="ECO:0000256" key="2">
    <source>
        <dbReference type="ARBA" id="ARBA00022741"/>
    </source>
</evidence>
<feature type="domain" description="Response regulatory" evidence="9">
    <location>
        <begin position="4"/>
        <end position="118"/>
    </location>
</feature>
<keyword evidence="5" id="KW-0804">Transcription</keyword>
<dbReference type="InterPro" id="IPR025944">
    <property type="entry name" value="Sigma_54_int_dom_CS"/>
</dbReference>
<dbReference type="InterPro" id="IPR011006">
    <property type="entry name" value="CheY-like_superfamily"/>
</dbReference>
<dbReference type="SUPFAM" id="SSF52172">
    <property type="entry name" value="CheY-like"/>
    <property type="match status" value="1"/>
</dbReference>
<keyword evidence="4" id="KW-0805">Transcription regulation</keyword>
<evidence type="ECO:0000256" key="3">
    <source>
        <dbReference type="ARBA" id="ARBA00022840"/>
    </source>
</evidence>
<name>A0A8J6JER4_9FIRM</name>
<dbReference type="Pfam" id="PF00072">
    <property type="entry name" value="Response_reg"/>
    <property type="match status" value="1"/>
</dbReference>
<keyword evidence="3" id="KW-0067">ATP-binding</keyword>
<evidence type="ECO:0000256" key="5">
    <source>
        <dbReference type="ARBA" id="ARBA00023163"/>
    </source>
</evidence>
<dbReference type="GO" id="GO:0006355">
    <property type="term" value="P:regulation of DNA-templated transcription"/>
    <property type="evidence" value="ECO:0007669"/>
    <property type="project" value="InterPro"/>
</dbReference>
<dbReference type="Pfam" id="PF00158">
    <property type="entry name" value="Sigma54_activat"/>
    <property type="match status" value="1"/>
</dbReference>
<dbReference type="Proteomes" id="UP000661435">
    <property type="component" value="Unassembled WGS sequence"/>
</dbReference>
<dbReference type="InterPro" id="IPR009057">
    <property type="entry name" value="Homeodomain-like_sf"/>
</dbReference>
<dbReference type="CDD" id="cd17574">
    <property type="entry name" value="REC_OmpR"/>
    <property type="match status" value="1"/>
</dbReference>
<reference evidence="10" key="1">
    <citation type="submission" date="2020-08" db="EMBL/GenBank/DDBJ databases">
        <title>Genome public.</title>
        <authorList>
            <person name="Liu C."/>
            <person name="Sun Q."/>
        </authorList>
    </citation>
    <scope>NUCLEOTIDE SEQUENCE</scope>
    <source>
        <strain evidence="10">NSJ-51</strain>
    </source>
</reference>
<dbReference type="GO" id="GO:0005524">
    <property type="term" value="F:ATP binding"/>
    <property type="evidence" value="ECO:0007669"/>
    <property type="project" value="UniProtKB-KW"/>
</dbReference>
<dbReference type="GO" id="GO:0043565">
    <property type="term" value="F:sequence-specific DNA binding"/>
    <property type="evidence" value="ECO:0007669"/>
    <property type="project" value="InterPro"/>
</dbReference>
<dbReference type="SMART" id="SM00382">
    <property type="entry name" value="AAA"/>
    <property type="match status" value="1"/>
</dbReference>
<dbReference type="InterPro" id="IPR058031">
    <property type="entry name" value="AAA_lid_NorR"/>
</dbReference>
<dbReference type="SMART" id="SM00448">
    <property type="entry name" value="REC"/>
    <property type="match status" value="1"/>
</dbReference>
<keyword evidence="7" id="KW-0597">Phosphoprotein</keyword>
<dbReference type="InterPro" id="IPR003593">
    <property type="entry name" value="AAA+_ATPase"/>
</dbReference>
<evidence type="ECO:0000256" key="7">
    <source>
        <dbReference type="PROSITE-ProRule" id="PRU00169"/>
    </source>
</evidence>
<dbReference type="SUPFAM" id="SSF52540">
    <property type="entry name" value="P-loop containing nucleoside triphosphate hydrolases"/>
    <property type="match status" value="1"/>
</dbReference>
<dbReference type="Gene3D" id="3.40.50.2300">
    <property type="match status" value="1"/>
</dbReference>
<dbReference type="PANTHER" id="PTHR32071">
    <property type="entry name" value="TRANSCRIPTIONAL REGULATORY PROTEIN"/>
    <property type="match status" value="1"/>
</dbReference>
<dbReference type="PROSITE" id="PS00688">
    <property type="entry name" value="SIGMA54_INTERACT_3"/>
    <property type="match status" value="1"/>
</dbReference>
<dbReference type="InterPro" id="IPR002197">
    <property type="entry name" value="HTH_Fis"/>
</dbReference>
<dbReference type="InterPro" id="IPR002078">
    <property type="entry name" value="Sigma_54_int"/>
</dbReference>
<evidence type="ECO:0000313" key="11">
    <source>
        <dbReference type="Proteomes" id="UP000661435"/>
    </source>
</evidence>
<dbReference type="AlphaFoldDB" id="A0A8J6JER4"/>
<dbReference type="Pfam" id="PF25601">
    <property type="entry name" value="AAA_lid_14"/>
    <property type="match status" value="1"/>
</dbReference>
<dbReference type="FunFam" id="3.40.50.300:FF:000006">
    <property type="entry name" value="DNA-binding transcriptional regulator NtrC"/>
    <property type="match status" value="1"/>
</dbReference>
<dbReference type="GO" id="GO:0000160">
    <property type="term" value="P:phosphorelay signal transduction system"/>
    <property type="evidence" value="ECO:0007669"/>
    <property type="project" value="InterPro"/>
</dbReference>
<dbReference type="Gene3D" id="3.40.50.300">
    <property type="entry name" value="P-loop containing nucleotide triphosphate hydrolases"/>
    <property type="match status" value="1"/>
</dbReference>
<dbReference type="EMBL" id="JACOPP010000021">
    <property type="protein sequence ID" value="MBC5734603.1"/>
    <property type="molecule type" value="Genomic_DNA"/>
</dbReference>
<evidence type="ECO:0000259" key="9">
    <source>
        <dbReference type="PROSITE" id="PS50110"/>
    </source>
</evidence>
<dbReference type="InterPro" id="IPR027417">
    <property type="entry name" value="P-loop_NTPase"/>
</dbReference>
<feature type="modified residue" description="4-aspartylphosphate" evidence="7">
    <location>
        <position position="53"/>
    </location>
</feature>
<dbReference type="PROSITE" id="PS00675">
    <property type="entry name" value="SIGMA54_INTERACT_1"/>
    <property type="match status" value="1"/>
</dbReference>
<organism evidence="10 11">
    <name type="scientific">Lawsonibacter hominis</name>
    <dbReference type="NCBI Taxonomy" id="2763053"/>
    <lineage>
        <taxon>Bacteria</taxon>
        <taxon>Bacillati</taxon>
        <taxon>Bacillota</taxon>
        <taxon>Clostridia</taxon>
        <taxon>Eubacteriales</taxon>
        <taxon>Oscillospiraceae</taxon>
        <taxon>Lawsonibacter</taxon>
    </lineage>
</organism>
<sequence>MRPRILIADDEPTIRKLLKLEFERAAFLVDLANDGNMALTLLQNVRYDAAVLDISMPVCDGLQVLRAIRQQGLPMIVVMMTAYGSIDGAVTAMKMQADDYITKPFDPPDLVEKVEQIRRVRQRMAQLGRPHAVQTPTLIGKSAAIVQIRTTVEKIRNRNTTVLITGESGTGKGVVAKYLHLTSDRRSLPFTHIDCASLPHNLIESELFGYEKGAFTGATAQKKGKLELAGQGTLFLDEIGTLSPELQAKLLVALQERRFTRLGGTQDIPIEARIVAATNENLEQSVADGTFRADLYYRLSIVCIECPPLRNHREDIPELARTFIRSHMEKTGVALERVDDDIFDVLMAYDWPGNVRELENTLESAVVLSDGRHLHASDLPKKITSCAGGHSACASPLSLENQEIMAILAALEKHGGHREHTAQELGISRRSLQYKLAKYHLNK</sequence>
<comment type="caution">
    <text evidence="10">The sequence shown here is derived from an EMBL/GenBank/DDBJ whole genome shotgun (WGS) entry which is preliminary data.</text>
</comment>
<dbReference type="CDD" id="cd00009">
    <property type="entry name" value="AAA"/>
    <property type="match status" value="1"/>
</dbReference>
<dbReference type="Gene3D" id="1.10.8.60">
    <property type="match status" value="1"/>
</dbReference>
<feature type="domain" description="Sigma-54 factor interaction" evidence="8">
    <location>
        <begin position="138"/>
        <end position="367"/>
    </location>
</feature>
<dbReference type="SUPFAM" id="SSF46689">
    <property type="entry name" value="Homeodomain-like"/>
    <property type="match status" value="1"/>
</dbReference>
<dbReference type="Pfam" id="PF02954">
    <property type="entry name" value="HTH_8"/>
    <property type="match status" value="1"/>
</dbReference>
<dbReference type="PROSITE" id="PS50045">
    <property type="entry name" value="SIGMA54_INTERACT_4"/>
    <property type="match status" value="1"/>
</dbReference>
<dbReference type="InterPro" id="IPR025662">
    <property type="entry name" value="Sigma_54_int_dom_ATP-bd_1"/>
</dbReference>
<evidence type="ECO:0000313" key="10">
    <source>
        <dbReference type="EMBL" id="MBC5734603.1"/>
    </source>
</evidence>
<dbReference type="PROSITE" id="PS50110">
    <property type="entry name" value="RESPONSE_REGULATORY"/>
    <property type="match status" value="1"/>
</dbReference>
<keyword evidence="2" id="KW-0547">Nucleotide-binding</keyword>
<proteinExistence type="predicted"/>
<dbReference type="Gene3D" id="1.10.10.60">
    <property type="entry name" value="Homeodomain-like"/>
    <property type="match status" value="1"/>
</dbReference>
<evidence type="ECO:0000256" key="6">
    <source>
        <dbReference type="ARBA" id="ARBA00024867"/>
    </source>
</evidence>
<dbReference type="RefSeq" id="WP_186908432.1">
    <property type="nucleotide sequence ID" value="NZ_JACOPP010000021.1"/>
</dbReference>
<keyword evidence="11" id="KW-1185">Reference proteome</keyword>
<evidence type="ECO:0000256" key="4">
    <source>
        <dbReference type="ARBA" id="ARBA00023015"/>
    </source>
</evidence>
<dbReference type="InterPro" id="IPR001789">
    <property type="entry name" value="Sig_transdc_resp-reg_receiver"/>
</dbReference>
<comment type="function">
    <text evidence="6">May play the central regulatory role in sporulation. It may be an element of the effector pathway responsible for the activation of sporulation genes in response to nutritional stress. Spo0A may act in concert with spo0H (a sigma factor) to control the expression of some genes that are critical to the sporulation process.</text>
</comment>
<evidence type="ECO:0000259" key="8">
    <source>
        <dbReference type="PROSITE" id="PS50045"/>
    </source>
</evidence>
<dbReference type="PRINTS" id="PR01590">
    <property type="entry name" value="HTHFIS"/>
</dbReference>
<evidence type="ECO:0000256" key="1">
    <source>
        <dbReference type="ARBA" id="ARBA00018672"/>
    </source>
</evidence>
<accession>A0A8J6JER4</accession>